<evidence type="ECO:0000313" key="8">
    <source>
        <dbReference type="Proteomes" id="UP000713880"/>
    </source>
</evidence>
<accession>A0A938X2A4</accession>
<keyword evidence="5" id="KW-1133">Transmembrane helix</keyword>
<feature type="transmembrane region" description="Helical" evidence="5">
    <location>
        <begin position="68"/>
        <end position="93"/>
    </location>
</feature>
<gene>
    <name evidence="7" type="ORF">H6A13_04420</name>
</gene>
<dbReference type="InterPro" id="IPR016120">
    <property type="entry name" value="Sig_transdc_His_kin_SpoOB"/>
</dbReference>
<reference evidence="7" key="1">
    <citation type="submission" date="2020-08" db="EMBL/GenBank/DDBJ databases">
        <authorList>
            <person name="Cejkova D."/>
            <person name="Kubasova T."/>
            <person name="Jahodarova E."/>
            <person name="Rychlik I."/>
        </authorList>
    </citation>
    <scope>NUCLEOTIDE SEQUENCE</scope>
    <source>
        <strain evidence="7">An420c</strain>
    </source>
</reference>
<keyword evidence="8" id="KW-1185">Reference proteome</keyword>
<evidence type="ECO:0000256" key="2">
    <source>
        <dbReference type="ARBA" id="ARBA00022679"/>
    </source>
</evidence>
<evidence type="ECO:0000313" key="7">
    <source>
        <dbReference type="EMBL" id="MBM6826355.1"/>
    </source>
</evidence>
<dbReference type="Gene3D" id="1.10.287.130">
    <property type="match status" value="1"/>
</dbReference>
<keyword evidence="4" id="KW-0175">Coiled coil</keyword>
<keyword evidence="1" id="KW-0597">Phosphoprotein</keyword>
<dbReference type="InterPro" id="IPR032834">
    <property type="entry name" value="NatK-like_C"/>
</dbReference>
<dbReference type="PANTHER" id="PTHR40448:SF1">
    <property type="entry name" value="TWO-COMPONENT SENSOR HISTIDINE KINASE"/>
    <property type="match status" value="1"/>
</dbReference>
<dbReference type="GO" id="GO:0042802">
    <property type="term" value="F:identical protein binding"/>
    <property type="evidence" value="ECO:0007669"/>
    <property type="project" value="TreeGrafter"/>
</dbReference>
<dbReference type="Pfam" id="PF14501">
    <property type="entry name" value="HATPase_c_5"/>
    <property type="match status" value="1"/>
</dbReference>
<keyword evidence="3" id="KW-0418">Kinase</keyword>
<evidence type="ECO:0000259" key="6">
    <source>
        <dbReference type="Pfam" id="PF14501"/>
    </source>
</evidence>
<feature type="domain" description="Sensor histidine kinase NatK-like C-terminal" evidence="6">
    <location>
        <begin position="243"/>
        <end position="332"/>
    </location>
</feature>
<organism evidence="7 8">
    <name type="scientific">Mordavella massiliensis</name>
    <dbReference type="NCBI Taxonomy" id="1871024"/>
    <lineage>
        <taxon>Bacteria</taxon>
        <taxon>Bacillati</taxon>
        <taxon>Bacillota</taxon>
        <taxon>Clostridia</taxon>
        <taxon>Eubacteriales</taxon>
        <taxon>Clostridiaceae</taxon>
        <taxon>Mordavella</taxon>
    </lineage>
</organism>
<protein>
    <submittedName>
        <fullName evidence="7">GHKL domain-containing protein</fullName>
    </submittedName>
</protein>
<keyword evidence="5" id="KW-0472">Membrane</keyword>
<dbReference type="PANTHER" id="PTHR40448">
    <property type="entry name" value="TWO-COMPONENT SENSOR HISTIDINE KINASE"/>
    <property type="match status" value="1"/>
</dbReference>
<evidence type="ECO:0000256" key="3">
    <source>
        <dbReference type="ARBA" id="ARBA00022777"/>
    </source>
</evidence>
<dbReference type="AlphaFoldDB" id="A0A938X2A4"/>
<sequence length="350" mass="40129">MYYVILYAVSYGVILGIMLVGKVTVEDILSTVGLWMLGVILSDAMVLLVCYILGKAMKNHRMQIRQPFYYWLQILVIPVGTVLNLRLVVYYAIQTNAVSGWLLADVILLVVSNILFLLLENRLERARELSAQNKELEQQLKYEESRQKIILDNYRRQRSLTHDFNSHLYVIEGLVKQKKYQEAEKYLNNLAQTTALDLEVIHTGNAVADTILNRYCQKAGKMGVLIDFDLGYGRHFPCPEEELAVILSNILQNALTAAKETTKKQIHVRMTQRTGKLMFSVRNTSKQPSGKQEKTDLVHGYGLENVKRLAEKNGGQFAASYQDGWFQTTIIFELNRLEQDRCNMEQQGRN</sequence>
<evidence type="ECO:0000256" key="1">
    <source>
        <dbReference type="ARBA" id="ARBA00022553"/>
    </source>
</evidence>
<feature type="transmembrane region" description="Helical" evidence="5">
    <location>
        <begin position="35"/>
        <end position="56"/>
    </location>
</feature>
<feature type="coiled-coil region" evidence="4">
    <location>
        <begin position="119"/>
        <end position="146"/>
    </location>
</feature>
<feature type="transmembrane region" description="Helical" evidence="5">
    <location>
        <begin position="5"/>
        <end position="23"/>
    </location>
</feature>
<reference evidence="7" key="2">
    <citation type="journal article" date="2021" name="Sci. Rep.">
        <title>The distribution of antibiotic resistance genes in chicken gut microbiota commensals.</title>
        <authorList>
            <person name="Juricova H."/>
            <person name="Matiasovicova J."/>
            <person name="Kubasova T."/>
            <person name="Cejkova D."/>
            <person name="Rychlik I."/>
        </authorList>
    </citation>
    <scope>NUCLEOTIDE SEQUENCE</scope>
    <source>
        <strain evidence="7">An420c</strain>
    </source>
</reference>
<dbReference type="EMBL" id="JACJLV010000009">
    <property type="protein sequence ID" value="MBM6826355.1"/>
    <property type="molecule type" value="Genomic_DNA"/>
</dbReference>
<evidence type="ECO:0000256" key="5">
    <source>
        <dbReference type="SAM" id="Phobius"/>
    </source>
</evidence>
<keyword evidence="2" id="KW-0808">Transferase</keyword>
<dbReference type="InterPro" id="IPR036890">
    <property type="entry name" value="HATPase_C_sf"/>
</dbReference>
<comment type="caution">
    <text evidence="7">The sequence shown here is derived from an EMBL/GenBank/DDBJ whole genome shotgun (WGS) entry which is preliminary data.</text>
</comment>
<keyword evidence="5" id="KW-0812">Transmembrane</keyword>
<dbReference type="SUPFAM" id="SSF55874">
    <property type="entry name" value="ATPase domain of HSP90 chaperone/DNA topoisomerase II/histidine kinase"/>
    <property type="match status" value="1"/>
</dbReference>
<dbReference type="GO" id="GO:0000155">
    <property type="term" value="F:phosphorelay sensor kinase activity"/>
    <property type="evidence" value="ECO:0007669"/>
    <property type="project" value="InterPro"/>
</dbReference>
<dbReference type="SUPFAM" id="SSF55890">
    <property type="entry name" value="Sporulation response regulatory protein Spo0B"/>
    <property type="match status" value="1"/>
</dbReference>
<dbReference type="Proteomes" id="UP000713880">
    <property type="component" value="Unassembled WGS sequence"/>
</dbReference>
<dbReference type="Gene3D" id="3.30.565.10">
    <property type="entry name" value="Histidine kinase-like ATPase, C-terminal domain"/>
    <property type="match status" value="1"/>
</dbReference>
<evidence type="ECO:0000256" key="4">
    <source>
        <dbReference type="SAM" id="Coils"/>
    </source>
</evidence>
<feature type="transmembrane region" description="Helical" evidence="5">
    <location>
        <begin position="99"/>
        <end position="119"/>
    </location>
</feature>
<name>A0A938X2A4_9CLOT</name>
<proteinExistence type="predicted"/>